<keyword evidence="1" id="KW-0677">Repeat</keyword>
<dbReference type="OrthoDB" id="10260307at2759"/>
<dbReference type="AlphaFoldDB" id="B4J6R3"/>
<dbReference type="GO" id="GO:0005509">
    <property type="term" value="F:calcium ion binding"/>
    <property type="evidence" value="ECO:0007669"/>
    <property type="project" value="InterPro"/>
</dbReference>
<dbReference type="HOGENOM" id="CLU_061288_19_3_1"/>
<dbReference type="PhylomeDB" id="B4J6R3"/>
<dbReference type="PANTHER" id="PTHR46763:SF1">
    <property type="entry name" value="DYNEIN REGULATORY COMPLEX PROTEIN 8"/>
    <property type="match status" value="1"/>
</dbReference>
<proteinExistence type="predicted"/>
<dbReference type="Proteomes" id="UP000001070">
    <property type="component" value="Unassembled WGS sequence"/>
</dbReference>
<dbReference type="EMBL" id="CH916367">
    <property type="protein sequence ID" value="EDW00966.1"/>
    <property type="molecule type" value="Genomic_DNA"/>
</dbReference>
<evidence type="ECO:0000259" key="3">
    <source>
        <dbReference type="PROSITE" id="PS50222"/>
    </source>
</evidence>
<dbReference type="FunCoup" id="B4J6R3">
    <property type="interactions" value="104"/>
</dbReference>
<dbReference type="Gene3D" id="1.10.238.10">
    <property type="entry name" value="EF-hand"/>
    <property type="match status" value="2"/>
</dbReference>
<dbReference type="KEGG" id="dgr:6559383"/>
<accession>B4J6R3</accession>
<gene>
    <name evidence="4" type="primary">Dgri\GH20721</name>
    <name evidence="4" type="ORF">Dgri_GH20721</name>
</gene>
<evidence type="ECO:0000313" key="5">
    <source>
        <dbReference type="Proteomes" id="UP000001070"/>
    </source>
</evidence>
<sequence length="191" mass="21906">MEIGIPLANELEVRISEAFCVFDHHGDKYIDTRNIGDVLRFLGCVPSEKEINAIIKATDSVENPGETYLPKFIAHVSHLLMNRKMEPASPEKILAAFEVLDPENKRFLTKDYFGKLMSEEGEPFTKDELNAMWPVAIDPITGNIPYIFYINHLKHKTTIYDIAEVVKEEHAANEKEKKKERNPMPQMPHMP</sequence>
<evidence type="ECO:0000256" key="2">
    <source>
        <dbReference type="SAM" id="MobiDB-lite"/>
    </source>
</evidence>
<dbReference type="OMA" id="AFCVFDT"/>
<name>B4J6R3_DROGR</name>
<feature type="region of interest" description="Disordered" evidence="2">
    <location>
        <begin position="170"/>
        <end position="191"/>
    </location>
</feature>
<dbReference type="SUPFAM" id="SSF47473">
    <property type="entry name" value="EF-hand"/>
    <property type="match status" value="1"/>
</dbReference>
<feature type="domain" description="EF-hand" evidence="3">
    <location>
        <begin position="88"/>
        <end position="123"/>
    </location>
</feature>
<dbReference type="GO" id="GO:0043226">
    <property type="term" value="C:organelle"/>
    <property type="evidence" value="ECO:0007669"/>
    <property type="project" value="UniProtKB-ARBA"/>
</dbReference>
<dbReference type="SMR" id="B4J6R3"/>
<dbReference type="PANTHER" id="PTHR46763">
    <property type="entry name" value="DYNEIN REGULATORY COMPLEX PROTEIN 8"/>
    <property type="match status" value="1"/>
</dbReference>
<dbReference type="eggNOG" id="KOG0027">
    <property type="taxonomic scope" value="Eukaryota"/>
</dbReference>
<dbReference type="InParanoid" id="B4J6R3"/>
<reference evidence="4 5" key="1">
    <citation type="journal article" date="2007" name="Nature">
        <title>Evolution of genes and genomes on the Drosophila phylogeny.</title>
        <authorList>
            <consortium name="Drosophila 12 Genomes Consortium"/>
            <person name="Clark A.G."/>
            <person name="Eisen M.B."/>
            <person name="Smith D.R."/>
            <person name="Bergman C.M."/>
            <person name="Oliver B."/>
            <person name="Markow T.A."/>
            <person name="Kaufman T.C."/>
            <person name="Kellis M."/>
            <person name="Gelbart W."/>
            <person name="Iyer V.N."/>
            <person name="Pollard D.A."/>
            <person name="Sackton T.B."/>
            <person name="Larracuente A.M."/>
            <person name="Singh N.D."/>
            <person name="Abad J.P."/>
            <person name="Abt D.N."/>
            <person name="Adryan B."/>
            <person name="Aguade M."/>
            <person name="Akashi H."/>
            <person name="Anderson W.W."/>
            <person name="Aquadro C.F."/>
            <person name="Ardell D.H."/>
            <person name="Arguello R."/>
            <person name="Artieri C.G."/>
            <person name="Barbash D.A."/>
            <person name="Barker D."/>
            <person name="Barsanti P."/>
            <person name="Batterham P."/>
            <person name="Batzoglou S."/>
            <person name="Begun D."/>
            <person name="Bhutkar A."/>
            <person name="Blanco E."/>
            <person name="Bosak S.A."/>
            <person name="Bradley R.K."/>
            <person name="Brand A.D."/>
            <person name="Brent M.R."/>
            <person name="Brooks A.N."/>
            <person name="Brown R.H."/>
            <person name="Butlin R.K."/>
            <person name="Caggese C."/>
            <person name="Calvi B.R."/>
            <person name="Bernardo de Carvalho A."/>
            <person name="Caspi A."/>
            <person name="Castrezana S."/>
            <person name="Celniker S.E."/>
            <person name="Chang J.L."/>
            <person name="Chapple C."/>
            <person name="Chatterji S."/>
            <person name="Chinwalla A."/>
            <person name="Civetta A."/>
            <person name="Clifton S.W."/>
            <person name="Comeron J.M."/>
            <person name="Costello J.C."/>
            <person name="Coyne J.A."/>
            <person name="Daub J."/>
            <person name="David R.G."/>
            <person name="Delcher A.L."/>
            <person name="Delehaunty K."/>
            <person name="Do C.B."/>
            <person name="Ebling H."/>
            <person name="Edwards K."/>
            <person name="Eickbush T."/>
            <person name="Evans J.D."/>
            <person name="Filipski A."/>
            <person name="Findeiss S."/>
            <person name="Freyhult E."/>
            <person name="Fulton L."/>
            <person name="Fulton R."/>
            <person name="Garcia A.C."/>
            <person name="Gardiner A."/>
            <person name="Garfield D.A."/>
            <person name="Garvin B.E."/>
            <person name="Gibson G."/>
            <person name="Gilbert D."/>
            <person name="Gnerre S."/>
            <person name="Godfrey J."/>
            <person name="Good R."/>
            <person name="Gotea V."/>
            <person name="Gravely B."/>
            <person name="Greenberg A.J."/>
            <person name="Griffiths-Jones S."/>
            <person name="Gross S."/>
            <person name="Guigo R."/>
            <person name="Gustafson E.A."/>
            <person name="Haerty W."/>
            <person name="Hahn M.W."/>
            <person name="Halligan D.L."/>
            <person name="Halpern A.L."/>
            <person name="Halter G.M."/>
            <person name="Han M.V."/>
            <person name="Heger A."/>
            <person name="Hillier L."/>
            <person name="Hinrichs A.S."/>
            <person name="Holmes I."/>
            <person name="Hoskins R.A."/>
            <person name="Hubisz M.J."/>
            <person name="Hultmark D."/>
            <person name="Huntley M.A."/>
            <person name="Jaffe D.B."/>
            <person name="Jagadeeshan S."/>
            <person name="Jeck W.R."/>
            <person name="Johnson J."/>
            <person name="Jones C.D."/>
            <person name="Jordan W.C."/>
            <person name="Karpen G.H."/>
            <person name="Kataoka E."/>
            <person name="Keightley P.D."/>
            <person name="Kheradpour P."/>
            <person name="Kirkness E.F."/>
            <person name="Koerich L.B."/>
            <person name="Kristiansen K."/>
            <person name="Kudrna D."/>
            <person name="Kulathinal R.J."/>
            <person name="Kumar S."/>
            <person name="Kwok R."/>
            <person name="Lander E."/>
            <person name="Langley C.H."/>
            <person name="Lapoint R."/>
            <person name="Lazzaro B.P."/>
            <person name="Lee S.J."/>
            <person name="Levesque L."/>
            <person name="Li R."/>
            <person name="Lin C.F."/>
            <person name="Lin M.F."/>
            <person name="Lindblad-Toh K."/>
            <person name="Llopart A."/>
            <person name="Long M."/>
            <person name="Low L."/>
            <person name="Lozovsky E."/>
            <person name="Lu J."/>
            <person name="Luo M."/>
            <person name="Machado C.A."/>
            <person name="Makalowski W."/>
            <person name="Marzo M."/>
            <person name="Matsuda M."/>
            <person name="Matzkin L."/>
            <person name="McAllister B."/>
            <person name="McBride C.S."/>
            <person name="McKernan B."/>
            <person name="McKernan K."/>
            <person name="Mendez-Lago M."/>
            <person name="Minx P."/>
            <person name="Mollenhauer M.U."/>
            <person name="Montooth K."/>
            <person name="Mount S.M."/>
            <person name="Mu X."/>
            <person name="Myers E."/>
            <person name="Negre B."/>
            <person name="Newfeld S."/>
            <person name="Nielsen R."/>
            <person name="Noor M.A."/>
            <person name="O'Grady P."/>
            <person name="Pachter L."/>
            <person name="Papaceit M."/>
            <person name="Parisi M.J."/>
            <person name="Parisi M."/>
            <person name="Parts L."/>
            <person name="Pedersen J.S."/>
            <person name="Pesole G."/>
            <person name="Phillippy A.M."/>
            <person name="Ponting C.P."/>
            <person name="Pop M."/>
            <person name="Porcelli D."/>
            <person name="Powell J.R."/>
            <person name="Prohaska S."/>
            <person name="Pruitt K."/>
            <person name="Puig M."/>
            <person name="Quesneville H."/>
            <person name="Ram K.R."/>
            <person name="Rand D."/>
            <person name="Rasmussen M.D."/>
            <person name="Reed L.K."/>
            <person name="Reenan R."/>
            <person name="Reily A."/>
            <person name="Remington K.A."/>
            <person name="Rieger T.T."/>
            <person name="Ritchie M.G."/>
            <person name="Robin C."/>
            <person name="Rogers Y.H."/>
            <person name="Rohde C."/>
            <person name="Rozas J."/>
            <person name="Rubenfield M.J."/>
            <person name="Ruiz A."/>
            <person name="Russo S."/>
            <person name="Salzberg S.L."/>
            <person name="Sanchez-Gracia A."/>
            <person name="Saranga D.J."/>
            <person name="Sato H."/>
            <person name="Schaeffer S.W."/>
            <person name="Schatz M.C."/>
            <person name="Schlenke T."/>
            <person name="Schwartz R."/>
            <person name="Segarra C."/>
            <person name="Singh R.S."/>
            <person name="Sirot L."/>
            <person name="Sirota M."/>
            <person name="Sisneros N.B."/>
            <person name="Smith C.D."/>
            <person name="Smith T.F."/>
            <person name="Spieth J."/>
            <person name="Stage D.E."/>
            <person name="Stark A."/>
            <person name="Stephan W."/>
            <person name="Strausberg R.L."/>
            <person name="Strempel S."/>
            <person name="Sturgill D."/>
            <person name="Sutton G."/>
            <person name="Sutton G.G."/>
            <person name="Tao W."/>
            <person name="Teichmann S."/>
            <person name="Tobari Y.N."/>
            <person name="Tomimura Y."/>
            <person name="Tsolas J.M."/>
            <person name="Valente V.L."/>
            <person name="Venter E."/>
            <person name="Venter J.C."/>
            <person name="Vicario S."/>
            <person name="Vieira F.G."/>
            <person name="Vilella A.J."/>
            <person name="Villasante A."/>
            <person name="Walenz B."/>
            <person name="Wang J."/>
            <person name="Wasserman M."/>
            <person name="Watts T."/>
            <person name="Wilson D."/>
            <person name="Wilson R.K."/>
            <person name="Wing R.A."/>
            <person name="Wolfner M.F."/>
            <person name="Wong A."/>
            <person name="Wong G.K."/>
            <person name="Wu C.I."/>
            <person name="Wu G."/>
            <person name="Yamamoto D."/>
            <person name="Yang H.P."/>
            <person name="Yang S.P."/>
            <person name="Yorke J.A."/>
            <person name="Yoshida K."/>
            <person name="Zdobnov E."/>
            <person name="Zhang P."/>
            <person name="Zhang Y."/>
            <person name="Zimin A.V."/>
            <person name="Baldwin J."/>
            <person name="Abdouelleil A."/>
            <person name="Abdulkadir J."/>
            <person name="Abebe A."/>
            <person name="Abera B."/>
            <person name="Abreu J."/>
            <person name="Acer S.C."/>
            <person name="Aftuck L."/>
            <person name="Alexander A."/>
            <person name="An P."/>
            <person name="Anderson E."/>
            <person name="Anderson S."/>
            <person name="Arachi H."/>
            <person name="Azer M."/>
            <person name="Bachantsang P."/>
            <person name="Barry A."/>
            <person name="Bayul T."/>
            <person name="Berlin A."/>
            <person name="Bessette D."/>
            <person name="Bloom T."/>
            <person name="Blye J."/>
            <person name="Boguslavskiy L."/>
            <person name="Bonnet C."/>
            <person name="Boukhgalter B."/>
            <person name="Bourzgui I."/>
            <person name="Brown A."/>
            <person name="Cahill P."/>
            <person name="Channer S."/>
            <person name="Cheshatsang Y."/>
            <person name="Chuda L."/>
            <person name="Citroen M."/>
            <person name="Collymore A."/>
            <person name="Cooke P."/>
            <person name="Costello M."/>
            <person name="D'Aco K."/>
            <person name="Daza R."/>
            <person name="De Haan G."/>
            <person name="DeGray S."/>
            <person name="DeMaso C."/>
            <person name="Dhargay N."/>
            <person name="Dooley K."/>
            <person name="Dooley E."/>
            <person name="Doricent M."/>
            <person name="Dorje P."/>
            <person name="Dorjee K."/>
            <person name="Dupes A."/>
            <person name="Elong R."/>
            <person name="Falk J."/>
            <person name="Farina A."/>
            <person name="Faro S."/>
            <person name="Ferguson D."/>
            <person name="Fisher S."/>
            <person name="Foley C.D."/>
            <person name="Franke A."/>
            <person name="Friedrich D."/>
            <person name="Gadbois L."/>
            <person name="Gearin G."/>
            <person name="Gearin C.R."/>
            <person name="Giannoukos G."/>
            <person name="Goode T."/>
            <person name="Graham J."/>
            <person name="Grandbois E."/>
            <person name="Grewal S."/>
            <person name="Gyaltsen K."/>
            <person name="Hafez N."/>
            <person name="Hagos B."/>
            <person name="Hall J."/>
            <person name="Henson C."/>
            <person name="Hollinger A."/>
            <person name="Honan T."/>
            <person name="Huard M.D."/>
            <person name="Hughes L."/>
            <person name="Hurhula B."/>
            <person name="Husby M.E."/>
            <person name="Kamat A."/>
            <person name="Kanga B."/>
            <person name="Kashin S."/>
            <person name="Khazanovich D."/>
            <person name="Kisner P."/>
            <person name="Lance K."/>
            <person name="Lara M."/>
            <person name="Lee W."/>
            <person name="Lennon N."/>
            <person name="Letendre F."/>
            <person name="LeVine R."/>
            <person name="Lipovsky A."/>
            <person name="Liu X."/>
            <person name="Liu J."/>
            <person name="Liu S."/>
            <person name="Lokyitsang T."/>
            <person name="Lokyitsang Y."/>
            <person name="Lubonja R."/>
            <person name="Lui A."/>
            <person name="MacDonald P."/>
            <person name="Magnisalis V."/>
            <person name="Maru K."/>
            <person name="Matthews C."/>
            <person name="McCusker W."/>
            <person name="McDonough S."/>
            <person name="Mehta T."/>
            <person name="Meldrim J."/>
            <person name="Meneus L."/>
            <person name="Mihai O."/>
            <person name="Mihalev A."/>
            <person name="Mihova T."/>
            <person name="Mittelman R."/>
            <person name="Mlenga V."/>
            <person name="Montmayeur A."/>
            <person name="Mulrain L."/>
            <person name="Navidi A."/>
            <person name="Naylor J."/>
            <person name="Negash T."/>
            <person name="Nguyen T."/>
            <person name="Nguyen N."/>
            <person name="Nicol R."/>
            <person name="Norbu C."/>
            <person name="Norbu N."/>
            <person name="Novod N."/>
            <person name="O'Neill B."/>
            <person name="Osman S."/>
            <person name="Markiewicz E."/>
            <person name="Oyono O.L."/>
            <person name="Patti C."/>
            <person name="Phunkhang P."/>
            <person name="Pierre F."/>
            <person name="Priest M."/>
            <person name="Raghuraman S."/>
            <person name="Rege F."/>
            <person name="Reyes R."/>
            <person name="Rise C."/>
            <person name="Rogov P."/>
            <person name="Ross K."/>
            <person name="Ryan E."/>
            <person name="Settipalli S."/>
            <person name="Shea T."/>
            <person name="Sherpa N."/>
            <person name="Shi L."/>
            <person name="Shih D."/>
            <person name="Sparrow T."/>
            <person name="Spaulding J."/>
            <person name="Stalker J."/>
            <person name="Stange-Thomann N."/>
            <person name="Stavropoulos S."/>
            <person name="Stone C."/>
            <person name="Strader C."/>
            <person name="Tesfaye S."/>
            <person name="Thomson T."/>
            <person name="Thoulutsang Y."/>
            <person name="Thoulutsang D."/>
            <person name="Topham K."/>
            <person name="Topping I."/>
            <person name="Tsamla T."/>
            <person name="Vassiliev H."/>
            <person name="Vo A."/>
            <person name="Wangchuk T."/>
            <person name="Wangdi T."/>
            <person name="Weiand M."/>
            <person name="Wilkinson J."/>
            <person name="Wilson A."/>
            <person name="Yadav S."/>
            <person name="Young G."/>
            <person name="Yu Q."/>
            <person name="Zembek L."/>
            <person name="Zhong D."/>
            <person name="Zimmer A."/>
            <person name="Zwirko Z."/>
            <person name="Jaffe D.B."/>
            <person name="Alvarez P."/>
            <person name="Brockman W."/>
            <person name="Butler J."/>
            <person name="Chin C."/>
            <person name="Gnerre S."/>
            <person name="Grabherr M."/>
            <person name="Kleber M."/>
            <person name="Mauceli E."/>
            <person name="MacCallum I."/>
        </authorList>
    </citation>
    <scope>NUCLEOTIDE SEQUENCE [LARGE SCALE GENOMIC DNA]</scope>
    <source>
        <strain evidence="5">Tucson 15287-2541.00</strain>
    </source>
</reference>
<feature type="compositionally biased region" description="Basic and acidic residues" evidence="2">
    <location>
        <begin position="170"/>
        <end position="182"/>
    </location>
</feature>
<dbReference type="STRING" id="7222.B4J6R3"/>
<dbReference type="InterPro" id="IPR011992">
    <property type="entry name" value="EF-hand-dom_pair"/>
</dbReference>
<dbReference type="FunFam" id="1.10.238.10:FF:000178">
    <property type="entry name" value="Calmodulin-2 A"/>
    <property type="match status" value="1"/>
</dbReference>
<dbReference type="PROSITE" id="PS50222">
    <property type="entry name" value="EF_HAND_2"/>
    <property type="match status" value="1"/>
</dbReference>
<organism evidence="5">
    <name type="scientific">Drosophila grimshawi</name>
    <name type="common">Hawaiian fruit fly</name>
    <name type="synonym">Idiomyia grimshawi</name>
    <dbReference type="NCBI Taxonomy" id="7222"/>
    <lineage>
        <taxon>Eukaryota</taxon>
        <taxon>Metazoa</taxon>
        <taxon>Ecdysozoa</taxon>
        <taxon>Arthropoda</taxon>
        <taxon>Hexapoda</taxon>
        <taxon>Insecta</taxon>
        <taxon>Pterygota</taxon>
        <taxon>Neoptera</taxon>
        <taxon>Endopterygota</taxon>
        <taxon>Diptera</taxon>
        <taxon>Brachycera</taxon>
        <taxon>Muscomorpha</taxon>
        <taxon>Ephydroidea</taxon>
        <taxon>Drosophilidae</taxon>
        <taxon>Drosophila</taxon>
        <taxon>Hawaiian Drosophila</taxon>
    </lineage>
</organism>
<evidence type="ECO:0000313" key="4">
    <source>
        <dbReference type="EMBL" id="EDW00966.1"/>
    </source>
</evidence>
<protein>
    <submittedName>
        <fullName evidence="4">GH20721</fullName>
    </submittedName>
</protein>
<dbReference type="InterPro" id="IPR002048">
    <property type="entry name" value="EF_hand_dom"/>
</dbReference>
<evidence type="ECO:0000256" key="1">
    <source>
        <dbReference type="ARBA" id="ARBA00022737"/>
    </source>
</evidence>
<keyword evidence="5" id="KW-1185">Reference proteome</keyword>